<evidence type="ECO:0000256" key="1">
    <source>
        <dbReference type="SAM" id="MobiDB-lite"/>
    </source>
</evidence>
<keyword evidence="3" id="KW-1185">Reference proteome</keyword>
<feature type="region of interest" description="Disordered" evidence="1">
    <location>
        <begin position="175"/>
        <end position="214"/>
    </location>
</feature>
<reference evidence="2 3" key="1">
    <citation type="submission" date="2017-04" db="EMBL/GenBank/DDBJ databases">
        <title>The complete genome sequence of Streptomyces albolongus YIM 101047, the producer of novel bafilomycins and novel odoriferous sesquiterpenoids.</title>
        <authorList>
            <person name="Yin M."/>
            <person name="Jiang Y."/>
        </authorList>
    </citation>
    <scope>NUCLEOTIDE SEQUENCE [LARGE SCALE GENOMIC DNA]</scope>
    <source>
        <strain evidence="2 3">YIM 101047</strain>
    </source>
</reference>
<name>A0ABC8BPB3_9ACTN</name>
<dbReference type="RefSeq" id="WP_084745598.1">
    <property type="nucleotide sequence ID" value="NZ_CP020563.1"/>
</dbReference>
<proteinExistence type="predicted"/>
<dbReference type="EMBL" id="CP020563">
    <property type="protein sequence ID" value="ARF72251.1"/>
    <property type="molecule type" value="Genomic_DNA"/>
</dbReference>
<protein>
    <submittedName>
        <fullName evidence="2">Uncharacterized protein</fullName>
    </submittedName>
</protein>
<dbReference type="AlphaFoldDB" id="A0ABC8BPB3"/>
<dbReference type="KEGG" id="kab:B7C62_08165"/>
<evidence type="ECO:0000313" key="2">
    <source>
        <dbReference type="EMBL" id="ARF72251.1"/>
    </source>
</evidence>
<dbReference type="Proteomes" id="UP000192251">
    <property type="component" value="Chromosome"/>
</dbReference>
<accession>A0ABC8BPB3</accession>
<gene>
    <name evidence="2" type="ORF">B7C62_08165</name>
</gene>
<organism evidence="2 3">
    <name type="scientific">Kitasatospora albolonga</name>
    <dbReference type="NCBI Taxonomy" id="68173"/>
    <lineage>
        <taxon>Bacteria</taxon>
        <taxon>Bacillati</taxon>
        <taxon>Actinomycetota</taxon>
        <taxon>Actinomycetes</taxon>
        <taxon>Kitasatosporales</taxon>
        <taxon>Streptomycetaceae</taxon>
        <taxon>Kitasatospora</taxon>
    </lineage>
</organism>
<evidence type="ECO:0000313" key="3">
    <source>
        <dbReference type="Proteomes" id="UP000192251"/>
    </source>
</evidence>
<sequence>MADGFIQWYREDVTDAVFAEQVQIFSEFGIKLIHPVKNAALVIDVEGDDVPMSQEELGGLIGRRFATLTFNWWLTADINVVDTYDAVPVGRETQTLWLDGLCPDQAQRVESAVIAAATRLPVPTRAVIVDRRGVSDPEDWDSIALYDGTHVPAAPDRVLAPEPIAELIRRAAPGLAKEDTGGGGPILLGPRHDPAQGLSFGSCRARGPRHPDPA</sequence>